<evidence type="ECO:0000313" key="3">
    <source>
        <dbReference type="Proteomes" id="UP001610446"/>
    </source>
</evidence>
<keyword evidence="3" id="KW-1185">Reference proteome</keyword>
<protein>
    <submittedName>
        <fullName evidence="2">Uncharacterized protein</fullName>
    </submittedName>
</protein>
<proteinExistence type="predicted"/>
<gene>
    <name evidence="2" type="ORF">BJY01DRAFT_249071</name>
</gene>
<feature type="region of interest" description="Disordered" evidence="1">
    <location>
        <begin position="16"/>
        <end position="35"/>
    </location>
</feature>
<comment type="caution">
    <text evidence="2">The sequence shown here is derived from an EMBL/GenBank/DDBJ whole genome shotgun (WGS) entry which is preliminary data.</text>
</comment>
<name>A0ABR4JQS7_9EURO</name>
<dbReference type="Pfam" id="PF21087">
    <property type="entry name" value="Glyco_hydro_134"/>
    <property type="match status" value="1"/>
</dbReference>
<organism evidence="2 3">
    <name type="scientific">Aspergillus pseudoustus</name>
    <dbReference type="NCBI Taxonomy" id="1810923"/>
    <lineage>
        <taxon>Eukaryota</taxon>
        <taxon>Fungi</taxon>
        <taxon>Dikarya</taxon>
        <taxon>Ascomycota</taxon>
        <taxon>Pezizomycotina</taxon>
        <taxon>Eurotiomycetes</taxon>
        <taxon>Eurotiomycetidae</taxon>
        <taxon>Eurotiales</taxon>
        <taxon>Aspergillaceae</taxon>
        <taxon>Aspergillus</taxon>
        <taxon>Aspergillus subgen. Nidulantes</taxon>
    </lineage>
</organism>
<dbReference type="CDD" id="cd19610">
    <property type="entry name" value="mannanase_GH134"/>
    <property type="match status" value="1"/>
</dbReference>
<reference evidence="2 3" key="1">
    <citation type="submission" date="2024-07" db="EMBL/GenBank/DDBJ databases">
        <title>Section-level genome sequencing and comparative genomics of Aspergillus sections Usti and Cavernicolus.</title>
        <authorList>
            <consortium name="Lawrence Berkeley National Laboratory"/>
            <person name="Nybo J.L."/>
            <person name="Vesth T.C."/>
            <person name="Theobald S."/>
            <person name="Frisvad J.C."/>
            <person name="Larsen T.O."/>
            <person name="Kjaerboelling I."/>
            <person name="Rothschild-Mancinelli K."/>
            <person name="Lyhne E.K."/>
            <person name="Kogle M.E."/>
            <person name="Barry K."/>
            <person name="Clum A."/>
            <person name="Na H."/>
            <person name="Ledsgaard L."/>
            <person name="Lin J."/>
            <person name="Lipzen A."/>
            <person name="Kuo A."/>
            <person name="Riley R."/>
            <person name="Mondo S."/>
            <person name="Labutti K."/>
            <person name="Haridas S."/>
            <person name="Pangalinan J."/>
            <person name="Salamov A.A."/>
            <person name="Simmons B.A."/>
            <person name="Magnuson J.K."/>
            <person name="Chen J."/>
            <person name="Drula E."/>
            <person name="Henrissat B."/>
            <person name="Wiebenga A."/>
            <person name="Lubbers R.J."/>
            <person name="Gomes A.C."/>
            <person name="Makela M.R."/>
            <person name="Stajich J."/>
            <person name="Grigoriev I.V."/>
            <person name="Mortensen U.H."/>
            <person name="De Vries R.P."/>
            <person name="Baker S.E."/>
            <person name="Andersen M.R."/>
        </authorList>
    </citation>
    <scope>NUCLEOTIDE SEQUENCE [LARGE SCALE GENOMIC DNA]</scope>
    <source>
        <strain evidence="2 3">CBS 123904</strain>
    </source>
</reference>
<accession>A0ABR4JQS7</accession>
<feature type="compositionally biased region" description="Basic and acidic residues" evidence="1">
    <location>
        <begin position="17"/>
        <end position="28"/>
    </location>
</feature>
<sequence length="186" mass="20699">MKFLFAIIPLVLAAPHESSKQRRDDDRGSYTVDGLGSRKQEVTAAGGTSQDLAIAMLETETMTTDYTYGDGKTGDATNFGIFKQNWMMLRTSTTQFEGLTEADVDQGAVLNSDLTADITDRHESQDYYGYDTWCAGHRNGATGLSDPDTDDINTYKSAIEWIQEQIDSDETYLTDDTRFWVDVTAI</sequence>
<dbReference type="InterPro" id="IPR049168">
    <property type="entry name" value="Glyco_hydro_134"/>
</dbReference>
<evidence type="ECO:0000256" key="1">
    <source>
        <dbReference type="SAM" id="MobiDB-lite"/>
    </source>
</evidence>
<evidence type="ECO:0000313" key="2">
    <source>
        <dbReference type="EMBL" id="KAL2842388.1"/>
    </source>
</evidence>
<dbReference type="EMBL" id="JBFXLU010000099">
    <property type="protein sequence ID" value="KAL2842388.1"/>
    <property type="molecule type" value="Genomic_DNA"/>
</dbReference>
<dbReference type="Proteomes" id="UP001610446">
    <property type="component" value="Unassembled WGS sequence"/>
</dbReference>